<dbReference type="OrthoDB" id="10584119at2759"/>
<evidence type="ECO:0000256" key="1">
    <source>
        <dbReference type="SAM" id="MobiDB-lite"/>
    </source>
</evidence>
<reference evidence="2" key="1">
    <citation type="submission" date="2020-01" db="EMBL/GenBank/DDBJ databases">
        <authorList>
            <consortium name="DOE Joint Genome Institute"/>
            <person name="Haridas S."/>
            <person name="Albert R."/>
            <person name="Binder M."/>
            <person name="Bloem J."/>
            <person name="Labutti K."/>
            <person name="Salamov A."/>
            <person name="Andreopoulos B."/>
            <person name="Baker S.E."/>
            <person name="Barry K."/>
            <person name="Bills G."/>
            <person name="Bluhm B.H."/>
            <person name="Cannon C."/>
            <person name="Castanera R."/>
            <person name="Culley D.E."/>
            <person name="Daum C."/>
            <person name="Ezra D."/>
            <person name="Gonzalez J.B."/>
            <person name="Henrissat B."/>
            <person name="Kuo A."/>
            <person name="Liang C."/>
            <person name="Lipzen A."/>
            <person name="Lutzoni F."/>
            <person name="Magnuson J."/>
            <person name="Mondo S."/>
            <person name="Nolan M."/>
            <person name="Ohm R."/>
            <person name="Pangilinan J."/>
            <person name="Park H.-J."/>
            <person name="Ramirez L."/>
            <person name="Alfaro M."/>
            <person name="Sun H."/>
            <person name="Tritt A."/>
            <person name="Yoshinaga Y."/>
            <person name="Zwiers L.-H."/>
            <person name="Turgeon B.G."/>
            <person name="Goodwin S.B."/>
            <person name="Spatafora J.W."/>
            <person name="Crous P.W."/>
            <person name="Grigoriev I.V."/>
        </authorList>
    </citation>
    <scope>NUCLEOTIDE SEQUENCE</scope>
    <source>
        <strain evidence="2">IPT5</strain>
    </source>
</reference>
<feature type="region of interest" description="Disordered" evidence="1">
    <location>
        <begin position="210"/>
        <end position="283"/>
    </location>
</feature>
<dbReference type="EMBL" id="MU006314">
    <property type="protein sequence ID" value="KAF2849057.1"/>
    <property type="molecule type" value="Genomic_DNA"/>
</dbReference>
<proteinExistence type="predicted"/>
<feature type="compositionally biased region" description="Basic and acidic residues" evidence="1">
    <location>
        <begin position="50"/>
        <end position="59"/>
    </location>
</feature>
<sequence length="380" mass="42515">MYETDSKAGWNQHRIACRHPIVQYPDGKVNPPANYSSVTPTKRLKSIHNASREQRRYGDQDLLEDDGNELYSTSSPSHPKVARGPSYAPQGIYEDENAGAYIRQLATECINLRWHLEALEYRLEHDINRPYDNYYNLAESHSKLQQDHGLLASKYKDMEKSHSMLQYDHGLLAQKHDQLINIATMMCEDMQLHAKCITGLLDWKLHSTLPTPQTHPRHNSSKLISRRSPSATPVHEIRLSATTEPIPQSEAKNPEHIPLISPTSPVSTPSPPRGNASKPPGEPKLYLKLRCMRSAAHSDSGYGSVESHTGQYISPPTSASTGTADMGDVKRASKEVDAIGSADGAVKGRRQRRTCMREPKPSRKRKAEIYVGASPKRSRT</sequence>
<feature type="region of interest" description="Disordered" evidence="1">
    <location>
        <begin position="27"/>
        <end position="88"/>
    </location>
</feature>
<gene>
    <name evidence="2" type="ORF">T440DRAFT_556304</name>
</gene>
<feature type="compositionally biased region" description="Polar residues" evidence="1">
    <location>
        <begin position="221"/>
        <end position="231"/>
    </location>
</feature>
<accession>A0A6A7B321</accession>
<feature type="region of interest" description="Disordered" evidence="1">
    <location>
        <begin position="298"/>
        <end position="380"/>
    </location>
</feature>
<keyword evidence="3" id="KW-1185">Reference proteome</keyword>
<feature type="compositionally biased region" description="Basic and acidic residues" evidence="1">
    <location>
        <begin position="327"/>
        <end position="337"/>
    </location>
</feature>
<evidence type="ECO:0000313" key="2">
    <source>
        <dbReference type="EMBL" id="KAF2849057.1"/>
    </source>
</evidence>
<dbReference type="AlphaFoldDB" id="A0A6A7B321"/>
<protein>
    <submittedName>
        <fullName evidence="2">Uncharacterized protein</fullName>
    </submittedName>
</protein>
<evidence type="ECO:0000313" key="3">
    <source>
        <dbReference type="Proteomes" id="UP000799423"/>
    </source>
</evidence>
<name>A0A6A7B321_9PLEO</name>
<feature type="compositionally biased region" description="Polar residues" evidence="1">
    <location>
        <begin position="306"/>
        <end position="323"/>
    </location>
</feature>
<dbReference type="Proteomes" id="UP000799423">
    <property type="component" value="Unassembled WGS sequence"/>
</dbReference>
<organism evidence="2 3">
    <name type="scientific">Plenodomus tracheiphilus IPT5</name>
    <dbReference type="NCBI Taxonomy" id="1408161"/>
    <lineage>
        <taxon>Eukaryota</taxon>
        <taxon>Fungi</taxon>
        <taxon>Dikarya</taxon>
        <taxon>Ascomycota</taxon>
        <taxon>Pezizomycotina</taxon>
        <taxon>Dothideomycetes</taxon>
        <taxon>Pleosporomycetidae</taxon>
        <taxon>Pleosporales</taxon>
        <taxon>Pleosporineae</taxon>
        <taxon>Leptosphaeriaceae</taxon>
        <taxon>Plenodomus</taxon>
    </lineage>
</organism>